<proteinExistence type="predicted"/>
<feature type="signal peptide" evidence="1">
    <location>
        <begin position="1"/>
        <end position="32"/>
    </location>
</feature>
<comment type="caution">
    <text evidence="2">The sequence shown here is derived from an EMBL/GenBank/DDBJ whole genome shotgun (WGS) entry which is preliminary data.</text>
</comment>
<keyword evidence="1" id="KW-0732">Signal</keyword>
<gene>
    <name evidence="2" type="ORF">V7x_48000</name>
</gene>
<feature type="chain" id="PRO_5022842810" description="Secreted protein" evidence="1">
    <location>
        <begin position="33"/>
        <end position="308"/>
    </location>
</feature>
<evidence type="ECO:0000313" key="2">
    <source>
        <dbReference type="EMBL" id="TWU63062.1"/>
    </source>
</evidence>
<dbReference type="Proteomes" id="UP000316476">
    <property type="component" value="Unassembled WGS sequence"/>
</dbReference>
<protein>
    <recommendedName>
        <fullName evidence="4">Secreted protein</fullName>
    </recommendedName>
</protein>
<dbReference type="AlphaFoldDB" id="A0A5C6FPA3"/>
<evidence type="ECO:0000256" key="1">
    <source>
        <dbReference type="SAM" id="SignalP"/>
    </source>
</evidence>
<sequence length="308" mass="33587" precursor="true">MVMSFANVHRLVAATVVIICLLLTGQHRSVSADDTTTAKVNPAGANAASHTDTAHRFSIQHVSQTALAPTHIALVIPLTSSATDSQDAIEGLRRRRLVIERAAAEMGCDQAHIHSAFFSAGPELQSVSSIALRARNGVTSEPKTVARCVMLILDEMDDRALDQESNLVEGQQQLQNLLQVLPPEDLVESSSSSRSVIYSPSSSQISRPIALFAANLTTQKRLTMVQQAMKAAEQRARELAGLNQSDHRISLSESMINSYSSTRRDTVSLERLISAFYPDMVFSMYPDQIIFHTRILASISPPNQPPSQ</sequence>
<accession>A0A5C6FPA3</accession>
<organism evidence="2 3">
    <name type="scientific">Crateriforma conspicua</name>
    <dbReference type="NCBI Taxonomy" id="2527996"/>
    <lineage>
        <taxon>Bacteria</taxon>
        <taxon>Pseudomonadati</taxon>
        <taxon>Planctomycetota</taxon>
        <taxon>Planctomycetia</taxon>
        <taxon>Planctomycetales</taxon>
        <taxon>Planctomycetaceae</taxon>
        <taxon>Crateriforma</taxon>
    </lineage>
</organism>
<evidence type="ECO:0008006" key="4">
    <source>
        <dbReference type="Google" id="ProtNLM"/>
    </source>
</evidence>
<dbReference type="EMBL" id="SJPZ01000002">
    <property type="protein sequence ID" value="TWU63062.1"/>
    <property type="molecule type" value="Genomic_DNA"/>
</dbReference>
<evidence type="ECO:0000313" key="3">
    <source>
        <dbReference type="Proteomes" id="UP000316476"/>
    </source>
</evidence>
<name>A0A5C6FPA3_9PLAN</name>
<reference evidence="2 3" key="1">
    <citation type="submission" date="2019-02" db="EMBL/GenBank/DDBJ databases">
        <title>Deep-cultivation of Planctomycetes and their phenomic and genomic characterization uncovers novel biology.</title>
        <authorList>
            <person name="Wiegand S."/>
            <person name="Jogler M."/>
            <person name="Boedeker C."/>
            <person name="Pinto D."/>
            <person name="Vollmers J."/>
            <person name="Rivas-Marin E."/>
            <person name="Kohn T."/>
            <person name="Peeters S.H."/>
            <person name="Heuer A."/>
            <person name="Rast P."/>
            <person name="Oberbeckmann S."/>
            <person name="Bunk B."/>
            <person name="Jeske O."/>
            <person name="Meyerdierks A."/>
            <person name="Storesund J.E."/>
            <person name="Kallscheuer N."/>
            <person name="Luecker S."/>
            <person name="Lage O.M."/>
            <person name="Pohl T."/>
            <person name="Merkel B.J."/>
            <person name="Hornburger P."/>
            <person name="Mueller R.-W."/>
            <person name="Bruemmer F."/>
            <person name="Labrenz M."/>
            <person name="Spormann A.M."/>
            <person name="Op Den Camp H."/>
            <person name="Overmann J."/>
            <person name="Amann R."/>
            <person name="Jetten M.S.M."/>
            <person name="Mascher T."/>
            <person name="Medema M.H."/>
            <person name="Devos D.P."/>
            <person name="Kaster A.-K."/>
            <person name="Ovreas L."/>
            <person name="Rohde M."/>
            <person name="Galperin M.Y."/>
            <person name="Jogler C."/>
        </authorList>
    </citation>
    <scope>NUCLEOTIDE SEQUENCE [LARGE SCALE GENOMIC DNA]</scope>
    <source>
        <strain evidence="2 3">V7</strain>
    </source>
</reference>